<feature type="region of interest" description="Disordered" evidence="1">
    <location>
        <begin position="1"/>
        <end position="48"/>
    </location>
</feature>
<organism evidence="4 5">
    <name type="scientific">Desulfuromonas versatilis</name>
    <dbReference type="NCBI Taxonomy" id="2802975"/>
    <lineage>
        <taxon>Bacteria</taxon>
        <taxon>Pseudomonadati</taxon>
        <taxon>Thermodesulfobacteriota</taxon>
        <taxon>Desulfuromonadia</taxon>
        <taxon>Desulfuromonadales</taxon>
        <taxon>Desulfuromonadaceae</taxon>
        <taxon>Desulfuromonas</taxon>
    </lineage>
</organism>
<evidence type="ECO:0000313" key="4">
    <source>
        <dbReference type="EMBL" id="BCR06461.1"/>
    </source>
</evidence>
<feature type="transmembrane region" description="Helical" evidence="2">
    <location>
        <begin position="64"/>
        <end position="85"/>
    </location>
</feature>
<reference evidence="4 5" key="1">
    <citation type="journal article" date="2016" name="C (Basel)">
        <title>Selective Growth of and Electricity Production by Marine Exoelectrogenic Bacteria in Self-Aggregated Hydrogel of Microbially Reduced Graphene Oxide.</title>
        <authorList>
            <person name="Yoshida N."/>
            <person name="Goto Y."/>
            <person name="Miyata Y."/>
        </authorList>
    </citation>
    <scope>NUCLEOTIDE SEQUENCE [LARGE SCALE GENOMIC DNA]</scope>
    <source>
        <strain evidence="4 5">NIT-T3</strain>
    </source>
</reference>
<keyword evidence="5" id="KW-1185">Reference proteome</keyword>
<dbReference type="SUPFAM" id="SSF56601">
    <property type="entry name" value="beta-lactamase/transpeptidase-like"/>
    <property type="match status" value="1"/>
</dbReference>
<keyword evidence="2" id="KW-0812">Transmembrane</keyword>
<dbReference type="InterPro" id="IPR050515">
    <property type="entry name" value="Beta-lactam/transpept"/>
</dbReference>
<keyword evidence="2" id="KW-1133">Transmembrane helix</keyword>
<accession>A0ABN6E6G5</accession>
<keyword evidence="2" id="KW-0472">Membrane</keyword>
<evidence type="ECO:0000256" key="1">
    <source>
        <dbReference type="SAM" id="MobiDB-lite"/>
    </source>
</evidence>
<dbReference type="Proteomes" id="UP001319827">
    <property type="component" value="Chromosome"/>
</dbReference>
<name>A0ABN6E6G5_9BACT</name>
<dbReference type="Pfam" id="PF00905">
    <property type="entry name" value="Transpeptidase"/>
    <property type="match status" value="1"/>
</dbReference>
<dbReference type="PANTHER" id="PTHR30627">
    <property type="entry name" value="PEPTIDOGLYCAN D,D-TRANSPEPTIDASE"/>
    <property type="match status" value="1"/>
</dbReference>
<gene>
    <name evidence="4" type="ORF">DESUT3_35300</name>
</gene>
<sequence length="479" mass="52583">MGGGKPPGVQNHRKAALCGEPERDSRFMRKSFKHSSRQSQGGSWRDYQAGLQRRSNGRRLFRRVALRGLVVALLGTGLFFGLQALPRGGDSPSPIGAAQASLPALPAAGLTGKKELRQLLDQQAFNNLTEKALDLPVDGQVLRVETSLDVDLQNYLLERLDRKHSRYLGIVVMEADTGRILAMVGFDRENPSGNPCLLSEFPAASIFKIVTAASAVDQCGYTADSPMQFNGYKHTLYKRQLTQAVNRNTNTLSFEEAFAQSVNPVFGKLGQLSLGREQLEKSASAFAFNEPLDFELPLAPSHFTISDQPYHWAELASGFNRETTISPLHGALMASAVLNDGRMVEPSIVDRVVGADGEQLYLSQPQWGPQAMSAKASSVLSRMMEGTVESGTARKFFRGYQKDRALADLEIGGKTGSIDSSDHEARYDWFVGFAKERQGPRQLVVAAMVAHEKFIGTRASQYARMAMTRYFGQESPGRN</sequence>
<proteinExistence type="predicted"/>
<dbReference type="InterPro" id="IPR012338">
    <property type="entry name" value="Beta-lactam/transpept-like"/>
</dbReference>
<dbReference type="InterPro" id="IPR001460">
    <property type="entry name" value="PCN-bd_Tpept"/>
</dbReference>
<evidence type="ECO:0000313" key="5">
    <source>
        <dbReference type="Proteomes" id="UP001319827"/>
    </source>
</evidence>
<reference evidence="4 5" key="2">
    <citation type="journal article" date="2021" name="Int. J. Syst. Evol. Microbiol.">
        <title>Isolation and Polyphasic Characterization of Desulfuromonas versatilis sp. Nov., an Electrogenic Bacteria Capable of Versatile Metabolism Isolated from a Graphene Oxide-Reducing Enrichment Culture.</title>
        <authorList>
            <person name="Xie L."/>
            <person name="Yoshida N."/>
            <person name="Ishii S."/>
            <person name="Meng L."/>
        </authorList>
    </citation>
    <scope>NUCLEOTIDE SEQUENCE [LARGE SCALE GENOMIC DNA]</scope>
    <source>
        <strain evidence="4 5">NIT-T3</strain>
    </source>
</reference>
<feature type="domain" description="Penicillin-binding protein transpeptidase" evidence="3">
    <location>
        <begin position="169"/>
        <end position="458"/>
    </location>
</feature>
<dbReference type="EMBL" id="AP024355">
    <property type="protein sequence ID" value="BCR06461.1"/>
    <property type="molecule type" value="Genomic_DNA"/>
</dbReference>
<dbReference type="PANTHER" id="PTHR30627:SF2">
    <property type="entry name" value="PEPTIDOGLYCAN D,D-TRANSPEPTIDASE MRDA"/>
    <property type="match status" value="1"/>
</dbReference>
<dbReference type="Gene3D" id="3.40.710.10">
    <property type="entry name" value="DD-peptidase/beta-lactamase superfamily"/>
    <property type="match status" value="1"/>
</dbReference>
<evidence type="ECO:0000259" key="3">
    <source>
        <dbReference type="Pfam" id="PF00905"/>
    </source>
</evidence>
<protein>
    <recommendedName>
        <fullName evidence="3">Penicillin-binding protein transpeptidase domain-containing protein</fullName>
    </recommendedName>
</protein>
<evidence type="ECO:0000256" key="2">
    <source>
        <dbReference type="SAM" id="Phobius"/>
    </source>
</evidence>